<dbReference type="OrthoDB" id="2384430at2759"/>
<organism evidence="1 2">
    <name type="scientific">Gigaspora rosea</name>
    <dbReference type="NCBI Taxonomy" id="44941"/>
    <lineage>
        <taxon>Eukaryota</taxon>
        <taxon>Fungi</taxon>
        <taxon>Fungi incertae sedis</taxon>
        <taxon>Mucoromycota</taxon>
        <taxon>Glomeromycotina</taxon>
        <taxon>Glomeromycetes</taxon>
        <taxon>Diversisporales</taxon>
        <taxon>Gigasporaceae</taxon>
        <taxon>Gigaspora</taxon>
    </lineage>
</organism>
<comment type="caution">
    <text evidence="1">The sequence shown here is derived from an EMBL/GenBank/DDBJ whole genome shotgun (WGS) entry which is preliminary data.</text>
</comment>
<dbReference type="Proteomes" id="UP000266673">
    <property type="component" value="Unassembled WGS sequence"/>
</dbReference>
<name>A0A397UJG0_9GLOM</name>
<accession>A0A397UJG0</accession>
<sequence>MDDSDLLVSLVENIVKIVVEVVRNLKIKQVKQHCYRPQLKEVESNKLKDNRAGVKKNKHETFIHYQKSAQGDNPKRQYNLGLCYQYEANTDKGEKRTFELDLRNTEVIVEESGNCHNKVVENELVVVMDIDGGEIIVVISTFGSRNC</sequence>
<keyword evidence="2" id="KW-1185">Reference proteome</keyword>
<reference evidence="1 2" key="1">
    <citation type="submission" date="2018-06" db="EMBL/GenBank/DDBJ databases">
        <title>Comparative genomics reveals the genomic features of Rhizophagus irregularis, R. cerebriforme, R. diaphanum and Gigaspora rosea, and their symbiotic lifestyle signature.</title>
        <authorList>
            <person name="Morin E."/>
            <person name="San Clemente H."/>
            <person name="Chen E.C.H."/>
            <person name="De La Providencia I."/>
            <person name="Hainaut M."/>
            <person name="Kuo A."/>
            <person name="Kohler A."/>
            <person name="Murat C."/>
            <person name="Tang N."/>
            <person name="Roy S."/>
            <person name="Loubradou J."/>
            <person name="Henrissat B."/>
            <person name="Grigoriev I.V."/>
            <person name="Corradi N."/>
            <person name="Roux C."/>
            <person name="Martin F.M."/>
        </authorList>
    </citation>
    <scope>NUCLEOTIDE SEQUENCE [LARGE SCALE GENOMIC DNA]</scope>
    <source>
        <strain evidence="1 2">DAOM 194757</strain>
    </source>
</reference>
<dbReference type="Gene3D" id="1.25.40.10">
    <property type="entry name" value="Tetratricopeptide repeat domain"/>
    <property type="match status" value="1"/>
</dbReference>
<evidence type="ECO:0000313" key="1">
    <source>
        <dbReference type="EMBL" id="RIB09368.1"/>
    </source>
</evidence>
<proteinExistence type="predicted"/>
<evidence type="ECO:0000313" key="2">
    <source>
        <dbReference type="Proteomes" id="UP000266673"/>
    </source>
</evidence>
<dbReference type="SUPFAM" id="SSF81901">
    <property type="entry name" value="HCP-like"/>
    <property type="match status" value="1"/>
</dbReference>
<dbReference type="AlphaFoldDB" id="A0A397UJG0"/>
<gene>
    <name evidence="1" type="ORF">C2G38_2209136</name>
</gene>
<dbReference type="EMBL" id="QKWP01001385">
    <property type="protein sequence ID" value="RIB09368.1"/>
    <property type="molecule type" value="Genomic_DNA"/>
</dbReference>
<dbReference type="InterPro" id="IPR011990">
    <property type="entry name" value="TPR-like_helical_dom_sf"/>
</dbReference>
<protein>
    <submittedName>
        <fullName evidence="1">Uncharacterized protein</fullName>
    </submittedName>
</protein>